<dbReference type="GO" id="GO:0022857">
    <property type="term" value="F:transmembrane transporter activity"/>
    <property type="evidence" value="ECO:0007669"/>
    <property type="project" value="InterPro"/>
</dbReference>
<feature type="transmembrane region" description="Helical" evidence="8">
    <location>
        <begin position="389"/>
        <end position="410"/>
    </location>
</feature>
<feature type="transmembrane region" description="Helical" evidence="8">
    <location>
        <begin position="472"/>
        <end position="493"/>
    </location>
</feature>
<reference evidence="9" key="1">
    <citation type="submission" date="2023-03" db="EMBL/GenBank/DDBJ databases">
        <title>Chromosome-scale reference genome and RAD-based genetic map of yellow starthistle (Centaurea solstitialis) reveal putative structural variation and QTLs associated with invader traits.</title>
        <authorList>
            <person name="Reatini B."/>
            <person name="Cang F.A."/>
            <person name="Jiang Q."/>
            <person name="Mckibben M.T.W."/>
            <person name="Barker M.S."/>
            <person name="Rieseberg L.H."/>
            <person name="Dlugosch K.M."/>
        </authorList>
    </citation>
    <scope>NUCLEOTIDE SEQUENCE</scope>
    <source>
        <strain evidence="9">CAN-66</strain>
        <tissue evidence="9">Leaf</tissue>
    </source>
</reference>
<evidence type="ECO:0000256" key="7">
    <source>
        <dbReference type="SAM" id="MobiDB-lite"/>
    </source>
</evidence>
<dbReference type="PANTHER" id="PTHR11654">
    <property type="entry name" value="OLIGOPEPTIDE TRANSPORTER-RELATED"/>
    <property type="match status" value="1"/>
</dbReference>
<dbReference type="InterPro" id="IPR000109">
    <property type="entry name" value="POT_fam"/>
</dbReference>
<gene>
    <name evidence="9" type="ORF">OSB04_018294</name>
</gene>
<evidence type="ECO:0000256" key="4">
    <source>
        <dbReference type="ARBA" id="ARBA00022989"/>
    </source>
</evidence>
<evidence type="ECO:0000313" key="10">
    <source>
        <dbReference type="Proteomes" id="UP001172457"/>
    </source>
</evidence>
<feature type="transmembrane region" description="Helical" evidence="8">
    <location>
        <begin position="202"/>
        <end position="221"/>
    </location>
</feature>
<feature type="transmembrane region" description="Helical" evidence="8">
    <location>
        <begin position="227"/>
        <end position="247"/>
    </location>
</feature>
<dbReference type="Proteomes" id="UP001172457">
    <property type="component" value="Chromosome 4"/>
</dbReference>
<feature type="transmembrane region" description="Helical" evidence="8">
    <location>
        <begin position="557"/>
        <end position="577"/>
    </location>
</feature>
<accession>A0AA38T4J7</accession>
<evidence type="ECO:0000256" key="8">
    <source>
        <dbReference type="SAM" id="Phobius"/>
    </source>
</evidence>
<feature type="transmembrane region" description="Helical" evidence="8">
    <location>
        <begin position="54"/>
        <end position="74"/>
    </location>
</feature>
<dbReference type="Pfam" id="PF00854">
    <property type="entry name" value="PTR2"/>
    <property type="match status" value="1"/>
</dbReference>
<evidence type="ECO:0000256" key="1">
    <source>
        <dbReference type="ARBA" id="ARBA00004141"/>
    </source>
</evidence>
<name>A0AA38T4J7_9ASTR</name>
<sequence length="604" mass="67188">MPSSPPLPSSSRNETDEDHDHSPPSSPQSKSGQRKPGGWKSMPYVLGMESFERLATIGLLANFTVFLMTIFHMTQVSSSYLINIWSGVGSFTPLLGAYISDAYVGKFRVIAFSSFASLLGMITMTLIVAIPALHPPSCTPQQTQLNQCQGPTPIHIGVLILALGFLSIGSGGIRPCSLPFGVDQFDPTTDEGRKGINSFFNWYYTTFTIILLIALTLVVYIQDSVSWVWGFAIPTILMVCSIVLYFVGTKLYIYVKPEGSVFSGIIQAFVVAYKKRKLKVPDADEPRIDVTFYDPPLKGMYNIPKLPLTNRFRFLNKAAVILDGEITSDGSRVNPWNLASIQQIEEIKCILKVIPVLVSGILCFTAIAQQGTFTISQALKMDRHLGPHFQIPPGSLAVFSMITIGLWLPFYDRILVPSLRKITKIETGITLLQRIGIGIVFSILSMVVAAMVEKMRRNSAVHHNQTDGSAPLSVMWLVPQLVLMGFAEAFNIIGQIEFYYKEFPENMKSFANSMFFVTVGLANYFSSALVMIVHKVTGKNGRPDWLTTNIDAGRVDYFYYVIAGFGVVNMIYFLVIASRYEYKSKMEISEDESLFDVELNNIKI</sequence>
<feature type="transmembrane region" description="Helical" evidence="8">
    <location>
        <begin position="514"/>
        <end position="537"/>
    </location>
</feature>
<dbReference type="GO" id="GO:0016020">
    <property type="term" value="C:membrane"/>
    <property type="evidence" value="ECO:0007669"/>
    <property type="project" value="UniProtKB-SubCell"/>
</dbReference>
<evidence type="ECO:0000256" key="3">
    <source>
        <dbReference type="ARBA" id="ARBA00022692"/>
    </source>
</evidence>
<comment type="caution">
    <text evidence="9">The sequence shown here is derived from an EMBL/GenBank/DDBJ whole genome shotgun (WGS) entry which is preliminary data.</text>
</comment>
<comment type="similarity">
    <text evidence="6">Belongs to the major facilitator superfamily. Phosphate:H(+) symporter (TC 2.A.1.9) family.</text>
</comment>
<dbReference type="CDD" id="cd17416">
    <property type="entry name" value="MFS_NPF1_2"/>
    <property type="match status" value="1"/>
</dbReference>
<dbReference type="AlphaFoldDB" id="A0AA38T4J7"/>
<protein>
    <submittedName>
        <fullName evidence="9">Uncharacterized protein</fullName>
    </submittedName>
</protein>
<comment type="similarity">
    <text evidence="2">Belongs to the major facilitator superfamily. Proton-dependent oligopeptide transporter (POT/PTR) (TC 2.A.17) family.</text>
</comment>
<proteinExistence type="inferred from homology"/>
<comment type="subcellular location">
    <subcellularLocation>
        <location evidence="1">Membrane</location>
        <topology evidence="1">Multi-pass membrane protein</topology>
    </subcellularLocation>
</comment>
<feature type="transmembrane region" description="Helical" evidence="8">
    <location>
        <begin position="80"/>
        <end position="99"/>
    </location>
</feature>
<keyword evidence="5 8" id="KW-0472">Membrane</keyword>
<organism evidence="9 10">
    <name type="scientific">Centaurea solstitialis</name>
    <name type="common">yellow star-thistle</name>
    <dbReference type="NCBI Taxonomy" id="347529"/>
    <lineage>
        <taxon>Eukaryota</taxon>
        <taxon>Viridiplantae</taxon>
        <taxon>Streptophyta</taxon>
        <taxon>Embryophyta</taxon>
        <taxon>Tracheophyta</taxon>
        <taxon>Spermatophyta</taxon>
        <taxon>Magnoliopsida</taxon>
        <taxon>eudicotyledons</taxon>
        <taxon>Gunneridae</taxon>
        <taxon>Pentapetalae</taxon>
        <taxon>asterids</taxon>
        <taxon>campanulids</taxon>
        <taxon>Asterales</taxon>
        <taxon>Asteraceae</taxon>
        <taxon>Carduoideae</taxon>
        <taxon>Cardueae</taxon>
        <taxon>Centaureinae</taxon>
        <taxon>Centaurea</taxon>
    </lineage>
</organism>
<evidence type="ECO:0000256" key="2">
    <source>
        <dbReference type="ARBA" id="ARBA00005982"/>
    </source>
</evidence>
<evidence type="ECO:0000256" key="6">
    <source>
        <dbReference type="ARBA" id="ARBA00044504"/>
    </source>
</evidence>
<keyword evidence="4 8" id="KW-1133">Transmembrane helix</keyword>
<dbReference type="SUPFAM" id="SSF103473">
    <property type="entry name" value="MFS general substrate transporter"/>
    <property type="match status" value="1"/>
</dbReference>
<evidence type="ECO:0000256" key="5">
    <source>
        <dbReference type="ARBA" id="ARBA00023136"/>
    </source>
</evidence>
<keyword evidence="10" id="KW-1185">Reference proteome</keyword>
<dbReference type="InterPro" id="IPR036259">
    <property type="entry name" value="MFS_trans_sf"/>
</dbReference>
<feature type="region of interest" description="Disordered" evidence="7">
    <location>
        <begin position="1"/>
        <end position="38"/>
    </location>
</feature>
<feature type="compositionally biased region" description="Low complexity" evidence="7">
    <location>
        <begin position="27"/>
        <end position="36"/>
    </location>
</feature>
<evidence type="ECO:0000313" key="9">
    <source>
        <dbReference type="EMBL" id="KAJ9554249.1"/>
    </source>
</evidence>
<feature type="transmembrane region" description="Helical" evidence="8">
    <location>
        <begin position="154"/>
        <end position="173"/>
    </location>
</feature>
<keyword evidence="3 8" id="KW-0812">Transmembrane</keyword>
<feature type="transmembrane region" description="Helical" evidence="8">
    <location>
        <begin position="431"/>
        <end position="452"/>
    </location>
</feature>
<dbReference type="EMBL" id="JARYMX010000004">
    <property type="protein sequence ID" value="KAJ9554249.1"/>
    <property type="molecule type" value="Genomic_DNA"/>
</dbReference>
<feature type="transmembrane region" description="Helical" evidence="8">
    <location>
        <begin position="349"/>
        <end position="369"/>
    </location>
</feature>
<dbReference type="Gene3D" id="1.20.1250.20">
    <property type="entry name" value="MFS general substrate transporter like domains"/>
    <property type="match status" value="1"/>
</dbReference>
<feature type="transmembrane region" description="Helical" evidence="8">
    <location>
        <begin position="111"/>
        <end position="134"/>
    </location>
</feature>